<feature type="domain" description="HTH cro/C1-type" evidence="1">
    <location>
        <begin position="15"/>
        <end position="69"/>
    </location>
</feature>
<evidence type="ECO:0000259" key="1">
    <source>
        <dbReference type="PROSITE" id="PS50943"/>
    </source>
</evidence>
<evidence type="ECO:0000313" key="2">
    <source>
        <dbReference type="EMBL" id="MBB3713891.1"/>
    </source>
</evidence>
<evidence type="ECO:0000313" key="3">
    <source>
        <dbReference type="Proteomes" id="UP000576152"/>
    </source>
</evidence>
<reference evidence="2 3" key="1">
    <citation type="submission" date="2020-08" db="EMBL/GenBank/DDBJ databases">
        <title>Genomic Encyclopedia of Type Strains, Phase III (KMG-III): the genomes of soil and plant-associated and newly described type strains.</title>
        <authorList>
            <person name="Whitman W."/>
        </authorList>
    </citation>
    <scope>NUCLEOTIDE SEQUENCE [LARGE SCALE GENOMIC DNA]</scope>
    <source>
        <strain evidence="2 3">CECT 8572</strain>
    </source>
</reference>
<protein>
    <recommendedName>
        <fullName evidence="1">HTH cro/C1-type domain-containing protein</fullName>
    </recommendedName>
</protein>
<accession>A0ABR6HTT2</accession>
<dbReference type="Pfam" id="PF09856">
    <property type="entry name" value="ScfRs"/>
    <property type="match status" value="1"/>
</dbReference>
<dbReference type="EMBL" id="JACIBX010000023">
    <property type="protein sequence ID" value="MBB3713891.1"/>
    <property type="molecule type" value="Genomic_DNA"/>
</dbReference>
<dbReference type="SUPFAM" id="SSF47413">
    <property type="entry name" value="lambda repressor-like DNA-binding domains"/>
    <property type="match status" value="1"/>
</dbReference>
<dbReference type="RefSeq" id="WP_183475345.1">
    <property type="nucleotide sequence ID" value="NZ_JACIBX010000023.1"/>
</dbReference>
<dbReference type="SMART" id="SM00530">
    <property type="entry name" value="HTH_XRE"/>
    <property type="match status" value="1"/>
</dbReference>
<dbReference type="PROSITE" id="PS50943">
    <property type="entry name" value="HTH_CROC1"/>
    <property type="match status" value="1"/>
</dbReference>
<dbReference type="Proteomes" id="UP000576152">
    <property type="component" value="Unassembled WGS sequence"/>
</dbReference>
<gene>
    <name evidence="2" type="ORF">FHS00_003498</name>
</gene>
<comment type="caution">
    <text evidence="2">The sequence shown here is derived from an EMBL/GenBank/DDBJ whole genome shotgun (WGS) entry which is preliminary data.</text>
</comment>
<dbReference type="InterPro" id="IPR001387">
    <property type="entry name" value="Cro/C1-type_HTH"/>
</dbReference>
<organism evidence="2 3">
    <name type="scientific">Limimaricola variabilis</name>
    <dbReference type="NCBI Taxonomy" id="1492771"/>
    <lineage>
        <taxon>Bacteria</taxon>
        <taxon>Pseudomonadati</taxon>
        <taxon>Pseudomonadota</taxon>
        <taxon>Alphaproteobacteria</taxon>
        <taxon>Rhodobacterales</taxon>
        <taxon>Paracoccaceae</taxon>
        <taxon>Limimaricola</taxon>
    </lineage>
</organism>
<dbReference type="InterPro" id="IPR010982">
    <property type="entry name" value="Lambda_DNA-bd_dom_sf"/>
</dbReference>
<dbReference type="Gene3D" id="1.10.260.40">
    <property type="entry name" value="lambda repressor-like DNA-binding domains"/>
    <property type="match status" value="1"/>
</dbReference>
<proteinExistence type="predicted"/>
<dbReference type="CDD" id="cd00093">
    <property type="entry name" value="HTH_XRE"/>
    <property type="match status" value="1"/>
</dbReference>
<dbReference type="Pfam" id="PF01381">
    <property type="entry name" value="HTH_3"/>
    <property type="match status" value="1"/>
</dbReference>
<keyword evidence="3" id="KW-1185">Reference proteome</keyword>
<name>A0ABR6HTT2_9RHOB</name>
<sequence length="440" mass="46478">MGLERRGARLAGARIRARRLDLGLAQTALAQQVGISASYLNLIEHDRRRIGGRLLNAIARVLDLDPAQIAQGADGALVGRLEAAAAQHDVPLADAEVLAGRFPGWAGLIAAQAARIETLEAQVAGLSDRLAHDPELSASLHQVITAATAIRSTASILTGGEALDRDWQARFHRNIHAESLRLAESSRRLAGFLEAPGTSDAALTPLDRVERFLDRMGHHVAALEGPNPALSPEEVAMGAPDLDPAAREVLRRWLVTYRADAQALPLEQVAQAWREAADPLGVAARLGCDLPRLLRRLATLPPGAGPAQVGFVACDAGGALGPRRALDGLTLSRGAAACPLWPLYEALSQPGRALRVRAAMPGESGAVVLCHAVGWIETGPDWAGPARPRAAMLMLREEGGAETSGAVPRREVGPGCRLCPRDACPARREPPLVPVRSDAL</sequence>
<dbReference type="InterPro" id="IPR018653">
    <property type="entry name" value="ScfR_C"/>
</dbReference>